<accession>A0A5J5U4I1</accession>
<organism evidence="1 2">
    <name type="scientific">Gossypium barbadense</name>
    <name type="common">Sea Island cotton</name>
    <name type="synonym">Hibiscus barbadensis</name>
    <dbReference type="NCBI Taxonomy" id="3634"/>
    <lineage>
        <taxon>Eukaryota</taxon>
        <taxon>Viridiplantae</taxon>
        <taxon>Streptophyta</taxon>
        <taxon>Embryophyta</taxon>
        <taxon>Tracheophyta</taxon>
        <taxon>Spermatophyta</taxon>
        <taxon>Magnoliopsida</taxon>
        <taxon>eudicotyledons</taxon>
        <taxon>Gunneridae</taxon>
        <taxon>Pentapetalae</taxon>
        <taxon>rosids</taxon>
        <taxon>malvids</taxon>
        <taxon>Malvales</taxon>
        <taxon>Malvaceae</taxon>
        <taxon>Malvoideae</taxon>
        <taxon>Gossypium</taxon>
    </lineage>
</organism>
<dbReference type="EMBL" id="CM018211">
    <property type="protein sequence ID" value="KAB2062084.1"/>
    <property type="molecule type" value="Genomic_DNA"/>
</dbReference>
<evidence type="ECO:0000313" key="2">
    <source>
        <dbReference type="Proteomes" id="UP000327439"/>
    </source>
</evidence>
<keyword evidence="2" id="KW-1185">Reference proteome</keyword>
<reference evidence="1" key="1">
    <citation type="submission" date="2019-06" db="EMBL/GenBank/DDBJ databases">
        <title>WGS assembly of Gossypium barbadense.</title>
        <authorList>
            <person name="Chen Z.J."/>
            <person name="Sreedasyam A."/>
            <person name="Ando A."/>
            <person name="Song Q."/>
            <person name="De L."/>
            <person name="Hulse-Kemp A."/>
            <person name="Ding M."/>
            <person name="Ye W."/>
            <person name="Kirkbride R."/>
            <person name="Jenkins J."/>
            <person name="Plott C."/>
            <person name="Lovell J."/>
            <person name="Lin Y.-M."/>
            <person name="Vaughn R."/>
            <person name="Liu B."/>
            <person name="Li W."/>
            <person name="Simpson S."/>
            <person name="Scheffler B."/>
            <person name="Saski C."/>
            <person name="Grover C."/>
            <person name="Hu G."/>
            <person name="Conover J."/>
            <person name="Carlson J."/>
            <person name="Shu S."/>
            <person name="Boston L."/>
            <person name="Williams M."/>
            <person name="Peterson D."/>
            <person name="Mcgee K."/>
            <person name="Jones D."/>
            <person name="Wendel J."/>
            <person name="Stelly D."/>
            <person name="Grimwood J."/>
            <person name="Schmutz J."/>
        </authorList>
    </citation>
    <scope>NUCLEOTIDE SEQUENCE [LARGE SCALE GENOMIC DNA]</scope>
    <source>
        <strain evidence="1">1400233.01</strain>
    </source>
</reference>
<evidence type="ECO:0008006" key="3">
    <source>
        <dbReference type="Google" id="ProtNLM"/>
    </source>
</evidence>
<evidence type="ECO:0000313" key="1">
    <source>
        <dbReference type="EMBL" id="KAB2062084.1"/>
    </source>
</evidence>
<dbReference type="EMBL" id="CM018211">
    <property type="protein sequence ID" value="KAB2062085.1"/>
    <property type="molecule type" value="Genomic_DNA"/>
</dbReference>
<dbReference type="InterPro" id="IPR038824">
    <property type="entry name" value="SHOC1-like"/>
</dbReference>
<gene>
    <name evidence="1" type="ORF">ES319_A10G128900v1</name>
</gene>
<proteinExistence type="predicted"/>
<dbReference type="GO" id="GO:0000712">
    <property type="term" value="P:resolution of meiotic recombination intermediates"/>
    <property type="evidence" value="ECO:0007669"/>
    <property type="project" value="TreeGrafter"/>
</dbReference>
<dbReference type="OrthoDB" id="2018152at2759"/>
<dbReference type="EMBL" id="CM018211">
    <property type="protein sequence ID" value="KAB2062083.1"/>
    <property type="molecule type" value="Genomic_DNA"/>
</dbReference>
<name>A0A5J5U4I1_GOSBA</name>
<dbReference type="PANTHER" id="PTHR35764">
    <property type="entry name" value="PROTEIN SHORTAGE IN CHIASMATA 1"/>
    <property type="match status" value="1"/>
</dbReference>
<dbReference type="EMBL" id="CM018211">
    <property type="protein sequence ID" value="KAB2062080.1"/>
    <property type="molecule type" value="Genomic_DNA"/>
</dbReference>
<dbReference type="PANTHER" id="PTHR35764:SF1">
    <property type="entry name" value="PROTEIN SHORTAGE IN CHIASMATA 1"/>
    <property type="match status" value="1"/>
</dbReference>
<dbReference type="EMBL" id="CM018211">
    <property type="protein sequence ID" value="KAB2062082.1"/>
    <property type="molecule type" value="Genomic_DNA"/>
</dbReference>
<dbReference type="AlphaFoldDB" id="A0A5J5U4I1"/>
<reference evidence="2" key="2">
    <citation type="journal article" date="2020" name="Nat. Genet.">
        <title>Genomic diversifications of five Gossypium allopolyploid species and their impact on cotton improvement.</title>
        <authorList>
            <person name="Chen Z.J."/>
            <person name="Sreedasyam A."/>
            <person name="Ando A."/>
            <person name="Song Q."/>
            <person name="De Santiago L.M."/>
            <person name="Hulse-Kemp A.M."/>
            <person name="Ding M."/>
            <person name="Ye W."/>
            <person name="Kirkbride R.C."/>
            <person name="Jenkins J."/>
            <person name="Plott C."/>
            <person name="Lovell J."/>
            <person name="Lin Y.M."/>
            <person name="Vaughn R."/>
            <person name="Liu B."/>
            <person name="Simpson S."/>
            <person name="Scheffler B.E."/>
            <person name="Wen L."/>
            <person name="Saski C.A."/>
            <person name="Grover C.E."/>
            <person name="Hu G."/>
            <person name="Conover J.L."/>
            <person name="Carlson J.W."/>
            <person name="Shu S."/>
            <person name="Boston L.B."/>
            <person name="Williams M."/>
            <person name="Peterson D.G."/>
            <person name="McGee K."/>
            <person name="Jones D.C."/>
            <person name="Wendel J.F."/>
            <person name="Stelly D.M."/>
            <person name="Grimwood J."/>
            <person name="Schmutz J."/>
        </authorList>
    </citation>
    <scope>NUCLEOTIDE SEQUENCE [LARGE SCALE GENOMIC DNA]</scope>
    <source>
        <strain evidence="2">cv. 3-79</strain>
    </source>
</reference>
<dbReference type="Proteomes" id="UP000327439">
    <property type="component" value="Chromosome A10"/>
</dbReference>
<sequence length="207" mass="23497">MRKRLKLLLVLPMPPTKMMTLSLKKMPMMLMMGYVGIHSSGFRDFLLKPELFRSIVDSGFEHPSEAHLYVDKLCRSLGCIKSRLSFLHSLIEDARGKVDKEITTSHPSLCVIRGILQSKTSSSNSKVLILAKQVFWWSLKNLLMSMGLSWNELSSFCTNANPSGMFLHLFHSTSSTLLWNMEAFVAHLEYLLPPQISWLDSSSLSED</sequence>
<protein>
    <recommendedName>
        <fullName evidence="3">DEAD-box RNA helicase Q domain-containing protein</fullName>
    </recommendedName>
</protein>